<evidence type="ECO:0000259" key="2">
    <source>
        <dbReference type="Pfam" id="PF16998"/>
    </source>
</evidence>
<dbReference type="InterPro" id="IPR032635">
    <property type="entry name" value="Anti_2"/>
</dbReference>
<feature type="domain" description="Surface antigen" evidence="2">
    <location>
        <begin position="78"/>
        <end position="171"/>
    </location>
</feature>
<accession>A0A9X5ATA9</accession>
<gene>
    <name evidence="3" type="ORF">GJ689_13525</name>
</gene>
<feature type="compositionally biased region" description="Gly residues" evidence="1">
    <location>
        <begin position="34"/>
        <end position="43"/>
    </location>
</feature>
<proteinExistence type="predicted"/>
<dbReference type="Pfam" id="PF16998">
    <property type="entry name" value="17kDa_Anti_2"/>
    <property type="match status" value="1"/>
</dbReference>
<evidence type="ECO:0000313" key="4">
    <source>
        <dbReference type="Proteomes" id="UP000438991"/>
    </source>
</evidence>
<dbReference type="EMBL" id="WNKV01000009">
    <property type="protein sequence ID" value="MTW17224.1"/>
    <property type="molecule type" value="Genomic_DNA"/>
</dbReference>
<organism evidence="3 4">
    <name type="scientific">Rhodoplanes serenus</name>
    <dbReference type="NCBI Taxonomy" id="200615"/>
    <lineage>
        <taxon>Bacteria</taxon>
        <taxon>Pseudomonadati</taxon>
        <taxon>Pseudomonadota</taxon>
        <taxon>Alphaproteobacteria</taxon>
        <taxon>Hyphomicrobiales</taxon>
        <taxon>Nitrobacteraceae</taxon>
        <taxon>Rhodoplanes</taxon>
    </lineage>
</organism>
<name>A0A9X5ATA9_9BRAD</name>
<feature type="region of interest" description="Disordered" evidence="1">
    <location>
        <begin position="34"/>
        <end position="80"/>
    </location>
</feature>
<protein>
    <recommendedName>
        <fullName evidence="2">Surface antigen domain-containing protein</fullName>
    </recommendedName>
</protein>
<reference evidence="3 4" key="1">
    <citation type="submission" date="2019-11" db="EMBL/GenBank/DDBJ databases">
        <title>Whole-genome sequence of Rhodoplanes serenus DSM 18633, type strain.</title>
        <authorList>
            <person name="Kyndt J.A."/>
            <person name="Meyer T.E."/>
        </authorList>
    </citation>
    <scope>NUCLEOTIDE SEQUENCE [LARGE SCALE GENOMIC DNA]</scope>
    <source>
        <strain evidence="3 4">DSM 18633</strain>
    </source>
</reference>
<evidence type="ECO:0000256" key="1">
    <source>
        <dbReference type="SAM" id="MobiDB-lite"/>
    </source>
</evidence>
<evidence type="ECO:0000313" key="3">
    <source>
        <dbReference type="EMBL" id="MTW17224.1"/>
    </source>
</evidence>
<dbReference type="Proteomes" id="UP000438991">
    <property type="component" value="Unassembled WGS sequence"/>
</dbReference>
<dbReference type="AlphaFoldDB" id="A0A9X5ATA9"/>
<sequence>MSLVTAAALLAGGCSFSYQLGSLMGNDDAHGRGATGALGGRRGGAPAPVGKEAEGSTHAAGSGGERSESRADPAAADAASALPGEADLAVARTAIAEVLGKSGTTASASWENPSTGARGTVTPLTAPQREGGRTCRDFLVSHVRDGRETWLEGGACRITTGRWQVTRLKPWKRA</sequence>
<comment type="caution">
    <text evidence="3">The sequence shown here is derived from an EMBL/GenBank/DDBJ whole genome shotgun (WGS) entry which is preliminary data.</text>
</comment>